<dbReference type="InterPro" id="IPR001387">
    <property type="entry name" value="Cro/C1-type_HTH"/>
</dbReference>
<dbReference type="Gene3D" id="1.10.260.40">
    <property type="entry name" value="lambda repressor-like DNA-binding domains"/>
    <property type="match status" value="1"/>
</dbReference>
<evidence type="ECO:0000259" key="2">
    <source>
        <dbReference type="PROSITE" id="PS50943"/>
    </source>
</evidence>
<feature type="compositionally biased region" description="Polar residues" evidence="1">
    <location>
        <begin position="131"/>
        <end position="144"/>
    </location>
</feature>
<evidence type="ECO:0000313" key="3">
    <source>
        <dbReference type="EMBL" id="CCM74364.1"/>
    </source>
</evidence>
<sequence>MSYRMPIDAKGRSAGRFVRRVQKELQGALVRSGLKQQQVAERLGVDRSIVNRRVTGQANLTLRSIADLAWAMDQEIVFALKPKKVDVSANEHPIVQEPLPVAIISSSAPGATPGLGKSHMVVIGGDAVAGPNTQSSAPSRNLVSSKVVRQHESA</sequence>
<dbReference type="eggNOG" id="ENOG5033D1J">
    <property type="taxonomic scope" value="Bacteria"/>
</dbReference>
<proteinExistence type="predicted"/>
<dbReference type="GO" id="GO:0003677">
    <property type="term" value="F:DNA binding"/>
    <property type="evidence" value="ECO:0007669"/>
    <property type="project" value="InterPro"/>
</dbReference>
<dbReference type="Proteomes" id="UP000009319">
    <property type="component" value="Unassembled WGS sequence"/>
</dbReference>
<evidence type="ECO:0000313" key="4">
    <source>
        <dbReference type="Proteomes" id="UP000009319"/>
    </source>
</evidence>
<dbReference type="EMBL" id="CANI01000003">
    <property type="protein sequence ID" value="CCM74364.1"/>
    <property type="molecule type" value="Genomic_DNA"/>
</dbReference>
<name>K0PX03_9HYPH</name>
<evidence type="ECO:0000256" key="1">
    <source>
        <dbReference type="SAM" id="MobiDB-lite"/>
    </source>
</evidence>
<reference evidence="3 4" key="1">
    <citation type="journal article" date="2013" name="Genome Announc.">
        <title>Draft Genome Sequence of Rhizobium mesoamericanum STM3625, a Nitrogen-Fixing Symbiont of Mimosa pudica Isolated in French Guiana (South America).</title>
        <authorList>
            <person name="Moulin L."/>
            <person name="Mornico D."/>
            <person name="Melkonian R."/>
            <person name="Klonowska A."/>
        </authorList>
    </citation>
    <scope>NUCLEOTIDE SEQUENCE [LARGE SCALE GENOMIC DNA]</scope>
    <source>
        <strain evidence="3 4">STM3625</strain>
    </source>
</reference>
<dbReference type="InterPro" id="IPR010982">
    <property type="entry name" value="Lambda_DNA-bd_dom_sf"/>
</dbReference>
<dbReference type="SUPFAM" id="SSF47413">
    <property type="entry name" value="lambda repressor-like DNA-binding domains"/>
    <property type="match status" value="1"/>
</dbReference>
<dbReference type="Pfam" id="PF01381">
    <property type="entry name" value="HTH_3"/>
    <property type="match status" value="1"/>
</dbReference>
<feature type="domain" description="HTH cro/C1-type" evidence="2">
    <location>
        <begin position="25"/>
        <end position="79"/>
    </location>
</feature>
<accession>K0PX03</accession>
<dbReference type="HOGENOM" id="CLU_1702835_0_0_5"/>
<dbReference type="STRING" id="1211777.BN77_1487"/>
<protein>
    <submittedName>
        <fullName evidence="3">Putative transcriptional regulator</fullName>
    </submittedName>
</protein>
<gene>
    <name evidence="3" type="ORF">BN77_1487</name>
</gene>
<keyword evidence="4" id="KW-1185">Reference proteome</keyword>
<dbReference type="AlphaFoldDB" id="K0PX03"/>
<dbReference type="CDD" id="cd00093">
    <property type="entry name" value="HTH_XRE"/>
    <property type="match status" value="1"/>
</dbReference>
<feature type="region of interest" description="Disordered" evidence="1">
    <location>
        <begin position="126"/>
        <end position="154"/>
    </location>
</feature>
<comment type="caution">
    <text evidence="3">The sequence shown here is derived from an EMBL/GenBank/DDBJ whole genome shotgun (WGS) entry which is preliminary data.</text>
</comment>
<organism evidence="3 4">
    <name type="scientific">Rhizobium mesoamericanum STM3625</name>
    <dbReference type="NCBI Taxonomy" id="1211777"/>
    <lineage>
        <taxon>Bacteria</taxon>
        <taxon>Pseudomonadati</taxon>
        <taxon>Pseudomonadota</taxon>
        <taxon>Alphaproteobacteria</taxon>
        <taxon>Hyphomicrobiales</taxon>
        <taxon>Rhizobiaceae</taxon>
        <taxon>Rhizobium/Agrobacterium group</taxon>
        <taxon>Rhizobium</taxon>
    </lineage>
</organism>
<dbReference type="PROSITE" id="PS50943">
    <property type="entry name" value="HTH_CROC1"/>
    <property type="match status" value="1"/>
</dbReference>